<organism evidence="1 2">
    <name type="scientific">Peribacillus cavernae</name>
    <dbReference type="NCBI Taxonomy" id="1674310"/>
    <lineage>
        <taxon>Bacteria</taxon>
        <taxon>Bacillati</taxon>
        <taxon>Bacillota</taxon>
        <taxon>Bacilli</taxon>
        <taxon>Bacillales</taxon>
        <taxon>Bacillaceae</taxon>
        <taxon>Peribacillus</taxon>
    </lineage>
</organism>
<dbReference type="AlphaFoldDB" id="A0A3S0U1S8"/>
<comment type="caution">
    <text evidence="1">The sequence shown here is derived from an EMBL/GenBank/DDBJ whole genome shotgun (WGS) entry which is preliminary data.</text>
</comment>
<keyword evidence="2" id="KW-1185">Reference proteome</keyword>
<reference evidence="1 2" key="1">
    <citation type="submission" date="2018-12" db="EMBL/GenBank/DDBJ databases">
        <title>Bacillus chawlae sp. nov., Bacillus glennii sp. nov., and Bacillus saganii sp. nov. Isolated from the Vehicle Assembly Building at Kennedy Space Center where the Viking Spacecraft were Assembled.</title>
        <authorList>
            <person name="Seuylemezian A."/>
            <person name="Vaishampayan P."/>
        </authorList>
    </citation>
    <scope>NUCLEOTIDE SEQUENCE [LARGE SCALE GENOMIC DNA]</scope>
    <source>
        <strain evidence="1 2">L5</strain>
    </source>
</reference>
<evidence type="ECO:0000313" key="2">
    <source>
        <dbReference type="Proteomes" id="UP000267430"/>
    </source>
</evidence>
<proteinExistence type="predicted"/>
<accession>A0A3S0U1S8</accession>
<evidence type="ECO:0000313" key="1">
    <source>
        <dbReference type="EMBL" id="RUQ29302.1"/>
    </source>
</evidence>
<dbReference type="Proteomes" id="UP000267430">
    <property type="component" value="Unassembled WGS sequence"/>
</dbReference>
<gene>
    <name evidence="1" type="ORF">ELQ35_10065</name>
</gene>
<protein>
    <submittedName>
        <fullName evidence="1">Uncharacterized protein</fullName>
    </submittedName>
</protein>
<dbReference type="EMBL" id="RYZZ01000010">
    <property type="protein sequence ID" value="RUQ29302.1"/>
    <property type="molecule type" value="Genomic_DNA"/>
</dbReference>
<sequence length="78" mass="8932">MKLEKGWPINRAWSIKLISLTDTTIAGINWPLKPAMPVLFFRNRTQDFIVKKFVTSTIGLFLCYNDLCFNPETSHDAG</sequence>
<name>A0A3S0U1S8_9BACI</name>
<dbReference type="RefSeq" id="WP_126864715.1">
    <property type="nucleotide sequence ID" value="NZ_JAUSTX010000006.1"/>
</dbReference>